<comment type="caution">
    <text evidence="2">The sequence shown here is derived from an EMBL/GenBank/DDBJ whole genome shotgun (WGS) entry which is preliminary data.</text>
</comment>
<evidence type="ECO:0000313" key="3">
    <source>
        <dbReference type="Proteomes" id="UP001066276"/>
    </source>
</evidence>
<reference evidence="2" key="1">
    <citation type="journal article" date="2022" name="bioRxiv">
        <title>Sequencing and chromosome-scale assembly of the giantPleurodeles waltlgenome.</title>
        <authorList>
            <person name="Brown T."/>
            <person name="Elewa A."/>
            <person name="Iarovenko S."/>
            <person name="Subramanian E."/>
            <person name="Araus A.J."/>
            <person name="Petzold A."/>
            <person name="Susuki M."/>
            <person name="Suzuki K.-i.T."/>
            <person name="Hayashi T."/>
            <person name="Toyoda A."/>
            <person name="Oliveira C."/>
            <person name="Osipova E."/>
            <person name="Leigh N.D."/>
            <person name="Simon A."/>
            <person name="Yun M.H."/>
        </authorList>
    </citation>
    <scope>NUCLEOTIDE SEQUENCE</scope>
    <source>
        <strain evidence="2">20211129_DDA</strain>
        <tissue evidence="2">Liver</tissue>
    </source>
</reference>
<dbReference type="Proteomes" id="UP001066276">
    <property type="component" value="Chromosome 3_1"/>
</dbReference>
<evidence type="ECO:0000313" key="2">
    <source>
        <dbReference type="EMBL" id="KAJ1186626.1"/>
    </source>
</evidence>
<proteinExistence type="predicted"/>
<accession>A0AAV7UE68</accession>
<sequence length="170" mass="17530">MGAAASLFPLQLPPVYLLLPPTSSVRVGKAPRPSTASRGPRSILFTGQSLRSSTPAPTGLLGFGPGIRKSHALGTISVSGTSPRNPKQPPQHLVSPGLWSYSHGTPRLSSSSATRRVGSCPWPPGPVGKWSAGAPSHPFTPSGEPMPHLQATPKAPINGLTGRGSSVNLR</sequence>
<dbReference type="EMBL" id="JANPWB010000005">
    <property type="protein sequence ID" value="KAJ1186626.1"/>
    <property type="molecule type" value="Genomic_DNA"/>
</dbReference>
<feature type="region of interest" description="Disordered" evidence="1">
    <location>
        <begin position="25"/>
        <end position="170"/>
    </location>
</feature>
<keyword evidence="3" id="KW-1185">Reference proteome</keyword>
<gene>
    <name evidence="2" type="ORF">NDU88_003407</name>
</gene>
<dbReference type="AlphaFoldDB" id="A0AAV7UE68"/>
<organism evidence="2 3">
    <name type="scientific">Pleurodeles waltl</name>
    <name type="common">Iberian ribbed newt</name>
    <dbReference type="NCBI Taxonomy" id="8319"/>
    <lineage>
        <taxon>Eukaryota</taxon>
        <taxon>Metazoa</taxon>
        <taxon>Chordata</taxon>
        <taxon>Craniata</taxon>
        <taxon>Vertebrata</taxon>
        <taxon>Euteleostomi</taxon>
        <taxon>Amphibia</taxon>
        <taxon>Batrachia</taxon>
        <taxon>Caudata</taxon>
        <taxon>Salamandroidea</taxon>
        <taxon>Salamandridae</taxon>
        <taxon>Pleurodelinae</taxon>
        <taxon>Pleurodeles</taxon>
    </lineage>
</organism>
<evidence type="ECO:0000256" key="1">
    <source>
        <dbReference type="SAM" id="MobiDB-lite"/>
    </source>
</evidence>
<name>A0AAV7UE68_PLEWA</name>
<protein>
    <submittedName>
        <fullName evidence="2">Uncharacterized protein</fullName>
    </submittedName>
</protein>
<feature type="compositionally biased region" description="Polar residues" evidence="1">
    <location>
        <begin position="45"/>
        <end position="56"/>
    </location>
</feature>
<feature type="compositionally biased region" description="Polar residues" evidence="1">
    <location>
        <begin position="76"/>
        <end position="85"/>
    </location>
</feature>